<reference evidence="2" key="1">
    <citation type="journal article" date="2013" name="J. Plant Res.">
        <title>Effect of fungi and light on seed germination of three Opuntia species from semiarid lands of central Mexico.</title>
        <authorList>
            <person name="Delgado-Sanchez P."/>
            <person name="Jimenez-Bremont J.F."/>
            <person name="Guerrero-Gonzalez Mde L."/>
            <person name="Flores J."/>
        </authorList>
    </citation>
    <scope>NUCLEOTIDE SEQUENCE</scope>
    <source>
        <tissue evidence="2">Cladode</tissue>
    </source>
</reference>
<keyword evidence="1" id="KW-0732">Signal</keyword>
<sequence>MKFLYTRLSLVPARAFLLFNSSCSASYTCCLTKFPNSVPAVSSLKFTCCPTAGNPVINATSKTENGTSLLPSLNAFLRGTHALTRASAKFRSISNVQYFSIGRKTVAITASLWYSVISLFKLTTRSNVHLPLILTPRPFRRSRVPPYQLHHHLSPSSTTSSPARVQPSSARCVYACGYVPPPANLPPHPCLLILLSMTPLHCFPLHSQLHPYTHCPTSPLNLVPQMTSTPHPHQL</sequence>
<evidence type="ECO:0000256" key="1">
    <source>
        <dbReference type="SAM" id="SignalP"/>
    </source>
</evidence>
<reference evidence="2" key="2">
    <citation type="submission" date="2020-07" db="EMBL/GenBank/DDBJ databases">
        <authorList>
            <person name="Vera ALvarez R."/>
            <person name="Arias-Moreno D.M."/>
            <person name="Jimenez-Jacinto V."/>
            <person name="Jimenez-Bremont J.F."/>
            <person name="Swaminathan K."/>
            <person name="Moose S.P."/>
            <person name="Guerrero-Gonzalez M.L."/>
            <person name="Marino-Ramirez L."/>
            <person name="Landsman D."/>
            <person name="Rodriguez-Kessler M."/>
            <person name="Delgado-Sanchez P."/>
        </authorList>
    </citation>
    <scope>NUCLEOTIDE SEQUENCE</scope>
    <source>
        <tissue evidence="2">Cladode</tissue>
    </source>
</reference>
<evidence type="ECO:0000313" key="2">
    <source>
        <dbReference type="EMBL" id="MBA4630351.1"/>
    </source>
</evidence>
<protein>
    <recommendedName>
        <fullName evidence="3">Secreted protein</fullName>
    </recommendedName>
</protein>
<proteinExistence type="predicted"/>
<organism evidence="2">
    <name type="scientific">Opuntia streptacantha</name>
    <name type="common">Prickly pear cactus</name>
    <name type="synonym">Opuntia cardona</name>
    <dbReference type="NCBI Taxonomy" id="393608"/>
    <lineage>
        <taxon>Eukaryota</taxon>
        <taxon>Viridiplantae</taxon>
        <taxon>Streptophyta</taxon>
        <taxon>Embryophyta</taxon>
        <taxon>Tracheophyta</taxon>
        <taxon>Spermatophyta</taxon>
        <taxon>Magnoliopsida</taxon>
        <taxon>eudicotyledons</taxon>
        <taxon>Gunneridae</taxon>
        <taxon>Pentapetalae</taxon>
        <taxon>Caryophyllales</taxon>
        <taxon>Cactineae</taxon>
        <taxon>Cactaceae</taxon>
        <taxon>Opuntioideae</taxon>
        <taxon>Opuntia</taxon>
    </lineage>
</organism>
<dbReference type="EMBL" id="GISG01073513">
    <property type="protein sequence ID" value="MBA4630351.1"/>
    <property type="molecule type" value="Transcribed_RNA"/>
</dbReference>
<evidence type="ECO:0008006" key="3">
    <source>
        <dbReference type="Google" id="ProtNLM"/>
    </source>
</evidence>
<feature type="chain" id="PRO_5028408636" description="Secreted protein" evidence="1">
    <location>
        <begin position="26"/>
        <end position="235"/>
    </location>
</feature>
<feature type="signal peptide" evidence="1">
    <location>
        <begin position="1"/>
        <end position="25"/>
    </location>
</feature>
<name>A0A7C8Z051_OPUST</name>
<accession>A0A7C8Z051</accession>
<dbReference type="AlphaFoldDB" id="A0A7C8Z051"/>